<keyword evidence="4" id="KW-1185">Reference proteome</keyword>
<name>A0A6B9F4B4_9EURY</name>
<dbReference type="InterPro" id="IPR050229">
    <property type="entry name" value="GlpE_sulfurtransferase"/>
</dbReference>
<dbReference type="SUPFAM" id="SSF52821">
    <property type="entry name" value="Rhodanese/Cell cycle control phosphatase"/>
    <property type="match status" value="1"/>
</dbReference>
<evidence type="ECO:0000256" key="1">
    <source>
        <dbReference type="SAM" id="MobiDB-lite"/>
    </source>
</evidence>
<feature type="domain" description="Rhodanese" evidence="2">
    <location>
        <begin position="16"/>
        <end position="104"/>
    </location>
</feature>
<dbReference type="Pfam" id="PF00581">
    <property type="entry name" value="Rhodanese"/>
    <property type="match status" value="1"/>
</dbReference>
<dbReference type="PANTHER" id="PTHR43031">
    <property type="entry name" value="FAD-DEPENDENT OXIDOREDUCTASE"/>
    <property type="match status" value="1"/>
</dbReference>
<feature type="region of interest" description="Disordered" evidence="1">
    <location>
        <begin position="1"/>
        <end position="20"/>
    </location>
</feature>
<protein>
    <submittedName>
        <fullName evidence="3">Rhodanese-like domain-containing protein</fullName>
    </submittedName>
</protein>
<evidence type="ECO:0000259" key="2">
    <source>
        <dbReference type="PROSITE" id="PS50206"/>
    </source>
</evidence>
<sequence length="118" mass="12967">MDDEIRPEDVESLLESDERPRVIDIRSPGQFARGHIPDSENVPFGELPDRIEEFADADRIVTVCPHGKASVQAARLIASYEGTADARVESMAGGLEAWEGPLETDDRETDGETPDSPF</sequence>
<dbReference type="InterPro" id="IPR036873">
    <property type="entry name" value="Rhodanese-like_dom_sf"/>
</dbReference>
<evidence type="ECO:0000313" key="4">
    <source>
        <dbReference type="Proteomes" id="UP000428325"/>
    </source>
</evidence>
<feature type="region of interest" description="Disordered" evidence="1">
    <location>
        <begin position="95"/>
        <end position="118"/>
    </location>
</feature>
<dbReference type="EMBL" id="CP034345">
    <property type="protein sequence ID" value="QGX95158.1"/>
    <property type="molecule type" value="Genomic_DNA"/>
</dbReference>
<feature type="compositionally biased region" description="Acidic residues" evidence="1">
    <location>
        <begin position="1"/>
        <end position="15"/>
    </location>
</feature>
<dbReference type="AlphaFoldDB" id="A0A6B9F4B4"/>
<dbReference type="KEGG" id="hra:EI982_10310"/>
<dbReference type="CDD" id="cd00158">
    <property type="entry name" value="RHOD"/>
    <property type="match status" value="1"/>
</dbReference>
<proteinExistence type="predicted"/>
<reference evidence="3 4" key="1">
    <citation type="submission" date="2018-12" db="EMBL/GenBank/DDBJ databases">
        <title>Complete genome sequence of Haloplanus rallus MBLA0036.</title>
        <authorList>
            <person name="Nam Y.-d."/>
            <person name="Kang J."/>
            <person name="Chung W.-H."/>
            <person name="Park Y.S."/>
        </authorList>
    </citation>
    <scope>NUCLEOTIDE SEQUENCE [LARGE SCALE GENOMIC DNA]</scope>
    <source>
        <strain evidence="3 4">MBLA0036</strain>
    </source>
</reference>
<dbReference type="GeneID" id="99246416"/>
<accession>A0A6B9F4B4</accession>
<dbReference type="PANTHER" id="PTHR43031:SF1">
    <property type="entry name" value="PYRIDINE NUCLEOTIDE-DISULPHIDE OXIDOREDUCTASE"/>
    <property type="match status" value="1"/>
</dbReference>
<dbReference type="InterPro" id="IPR001763">
    <property type="entry name" value="Rhodanese-like_dom"/>
</dbReference>
<dbReference type="OrthoDB" id="135517at2157"/>
<dbReference type="PROSITE" id="PS50206">
    <property type="entry name" value="RHODANESE_3"/>
    <property type="match status" value="1"/>
</dbReference>
<dbReference type="Proteomes" id="UP000428325">
    <property type="component" value="Chromosome"/>
</dbReference>
<dbReference type="SMART" id="SM00450">
    <property type="entry name" value="RHOD"/>
    <property type="match status" value="1"/>
</dbReference>
<dbReference type="Gene3D" id="3.40.250.10">
    <property type="entry name" value="Rhodanese-like domain"/>
    <property type="match status" value="1"/>
</dbReference>
<evidence type="ECO:0000313" key="3">
    <source>
        <dbReference type="EMBL" id="QGX95158.1"/>
    </source>
</evidence>
<organism evidence="3 4">
    <name type="scientific">Haloplanus rallus</name>
    <dbReference type="NCBI Taxonomy" id="1816183"/>
    <lineage>
        <taxon>Archaea</taxon>
        <taxon>Methanobacteriati</taxon>
        <taxon>Methanobacteriota</taxon>
        <taxon>Stenosarchaea group</taxon>
        <taxon>Halobacteria</taxon>
        <taxon>Halobacteriales</taxon>
        <taxon>Haloferacaceae</taxon>
        <taxon>Haloplanus</taxon>
    </lineage>
</organism>
<feature type="compositionally biased region" description="Acidic residues" evidence="1">
    <location>
        <begin position="102"/>
        <end position="118"/>
    </location>
</feature>
<dbReference type="RefSeq" id="WP_157689618.1">
    <property type="nucleotide sequence ID" value="NZ_CP034345.1"/>
</dbReference>
<gene>
    <name evidence="3" type="ORF">EI982_10310</name>
</gene>